<protein>
    <submittedName>
        <fullName evidence="6">AGBL2_3</fullName>
        <ecNumber evidence="6">3.4.17.-</ecNumber>
    </submittedName>
</protein>
<dbReference type="OrthoDB" id="10253041at2759"/>
<sequence length="552" mass="64086">MIKYTEHRRSRSLSPDKKYNRDANNYKNIPYKSNLTLRLKGSGFILDDHLRSDITFSNLKDYSIDPTNSLPRIKHIRSNPSDPELFYSCTGKEPTPRPIGEDHGSLIYEYISSNPLNYFSKSIFGPSNEMKGFYSNLNVSFDSLRFESRFECDLYTSKHRQWFYFQIKNMKSDLTYRFSIVNFSKPDSLYNYGMKPILYSNIEAEKHYIGWTRVGSNIRYYKNKMISSDDEEEPDCRVHPGETPSSWILRGMLLFLSGNSMHATLLRDRYIFKIVPMLNPDGVIVGNTRTSLAGRDLNRQYKSVIKEAFPPIFHVKSLIKRYIEENGVIFYCDLHAHSRKLNVFIYGCENRRHSDKYLKEQIFPLMLHKNSSEKFSFEDCKFKVAKSKESTGRVVFLEYGDYESMGRSFCETLLDFHDPCSLQEALRSKIHYRLLKDGSTAIEPTNIVLSDYSSVSSCSIPSDTSSESEISSMNDTSIKQADCQIQKEKELTVTDANSSIMYKSLYSIDKLHISSRNCRRVQSEIMASVNQFKCTWMQKNSLFSSGIYAYRK</sequence>
<dbReference type="PANTHER" id="PTHR12756:SF45">
    <property type="entry name" value="CYTOSOLIC CARBOXYPEPTIDASE NNA1"/>
    <property type="match status" value="1"/>
</dbReference>
<accession>A0A7R8H1W3</accession>
<feature type="domain" description="Peptidase M14" evidence="5">
    <location>
        <begin position="181"/>
        <end position="441"/>
    </location>
</feature>
<evidence type="ECO:0000256" key="3">
    <source>
        <dbReference type="PROSITE-ProRule" id="PRU01379"/>
    </source>
</evidence>
<dbReference type="AlphaFoldDB" id="A0A7R8H1W3"/>
<dbReference type="InterPro" id="IPR050821">
    <property type="entry name" value="Cytosolic_carboxypeptidase"/>
</dbReference>
<dbReference type="GO" id="GO:0004181">
    <property type="term" value="F:metallocarboxypeptidase activity"/>
    <property type="evidence" value="ECO:0007669"/>
    <property type="project" value="InterPro"/>
</dbReference>
<evidence type="ECO:0000256" key="2">
    <source>
        <dbReference type="ARBA" id="ARBA00005988"/>
    </source>
</evidence>
<name>A0A7R8H1W3_LEPSM</name>
<evidence type="ECO:0000256" key="4">
    <source>
        <dbReference type="SAM" id="MobiDB-lite"/>
    </source>
</evidence>
<dbReference type="EMBL" id="HG994591">
    <property type="protein sequence ID" value="CAF2817228.1"/>
    <property type="molecule type" value="Genomic_DNA"/>
</dbReference>
<dbReference type="InterPro" id="IPR000834">
    <property type="entry name" value="Peptidase_M14"/>
</dbReference>
<dbReference type="Proteomes" id="UP000675881">
    <property type="component" value="Chromosome 12"/>
</dbReference>
<evidence type="ECO:0000313" key="6">
    <source>
        <dbReference type="EMBL" id="CAF2817228.1"/>
    </source>
</evidence>
<dbReference type="GO" id="GO:0006508">
    <property type="term" value="P:proteolysis"/>
    <property type="evidence" value="ECO:0007669"/>
    <property type="project" value="InterPro"/>
</dbReference>
<keyword evidence="7" id="KW-1185">Reference proteome</keyword>
<dbReference type="EC" id="3.4.17.-" evidence="6"/>
<evidence type="ECO:0000313" key="7">
    <source>
        <dbReference type="Proteomes" id="UP000675881"/>
    </source>
</evidence>
<comment type="cofactor">
    <cofactor evidence="1">
        <name>Zn(2+)</name>
        <dbReference type="ChEBI" id="CHEBI:29105"/>
    </cofactor>
</comment>
<organism evidence="6 7">
    <name type="scientific">Lepeophtheirus salmonis</name>
    <name type="common">Salmon louse</name>
    <name type="synonym">Caligus salmonis</name>
    <dbReference type="NCBI Taxonomy" id="72036"/>
    <lineage>
        <taxon>Eukaryota</taxon>
        <taxon>Metazoa</taxon>
        <taxon>Ecdysozoa</taxon>
        <taxon>Arthropoda</taxon>
        <taxon>Crustacea</taxon>
        <taxon>Multicrustacea</taxon>
        <taxon>Hexanauplia</taxon>
        <taxon>Copepoda</taxon>
        <taxon>Siphonostomatoida</taxon>
        <taxon>Caligidae</taxon>
        <taxon>Lepeophtheirus</taxon>
    </lineage>
</organism>
<dbReference type="Gene3D" id="3.40.630.10">
    <property type="entry name" value="Zn peptidases"/>
    <property type="match status" value="1"/>
</dbReference>
<comment type="caution">
    <text evidence="3">Lacks conserved residue(s) required for the propagation of feature annotation.</text>
</comment>
<dbReference type="GO" id="GO:0008270">
    <property type="term" value="F:zinc ion binding"/>
    <property type="evidence" value="ECO:0007669"/>
    <property type="project" value="InterPro"/>
</dbReference>
<feature type="region of interest" description="Disordered" evidence="4">
    <location>
        <begin position="1"/>
        <end position="25"/>
    </location>
</feature>
<gene>
    <name evidence="6" type="ORF">LSAA_3721</name>
</gene>
<comment type="similarity">
    <text evidence="2 3">Belongs to the peptidase M14 family.</text>
</comment>
<evidence type="ECO:0000259" key="5">
    <source>
        <dbReference type="PROSITE" id="PS52035"/>
    </source>
</evidence>
<keyword evidence="6" id="KW-0378">Hydrolase</keyword>
<dbReference type="SUPFAM" id="SSF53187">
    <property type="entry name" value="Zn-dependent exopeptidases"/>
    <property type="match status" value="1"/>
</dbReference>
<dbReference type="PANTHER" id="PTHR12756">
    <property type="entry name" value="CYTOSOLIC CARBOXYPEPTIDASE"/>
    <property type="match status" value="1"/>
</dbReference>
<keyword evidence="6" id="KW-0121">Carboxypeptidase</keyword>
<keyword evidence="6" id="KW-0645">Protease</keyword>
<dbReference type="Pfam" id="PF00246">
    <property type="entry name" value="Peptidase_M14"/>
    <property type="match status" value="1"/>
</dbReference>
<evidence type="ECO:0000256" key="1">
    <source>
        <dbReference type="ARBA" id="ARBA00001947"/>
    </source>
</evidence>
<reference evidence="6" key="1">
    <citation type="submission" date="2021-02" db="EMBL/GenBank/DDBJ databases">
        <authorList>
            <person name="Bekaert M."/>
        </authorList>
    </citation>
    <scope>NUCLEOTIDE SEQUENCE</scope>
    <source>
        <strain evidence="6">IoA-00</strain>
    </source>
</reference>
<dbReference type="PROSITE" id="PS52035">
    <property type="entry name" value="PEPTIDASE_M14"/>
    <property type="match status" value="1"/>
</dbReference>
<proteinExistence type="inferred from homology"/>